<protein>
    <recommendedName>
        <fullName evidence="6">Phosphate transport system permease protein</fullName>
    </recommendedName>
</protein>
<dbReference type="PANTHER" id="PTHR42727:SF1">
    <property type="entry name" value="PHOSPHATE TRANSPORT SYSTEM PERMEASE"/>
    <property type="match status" value="1"/>
</dbReference>
<dbReference type="CDD" id="cd06261">
    <property type="entry name" value="TM_PBP2"/>
    <property type="match status" value="1"/>
</dbReference>
<dbReference type="PANTHER" id="PTHR42727">
    <property type="entry name" value="PHOSPHATE TRANSPORT SYSTEM PERMEASE PROTEIN"/>
    <property type="match status" value="1"/>
</dbReference>
<proteinExistence type="inferred from homology"/>
<dbReference type="PROSITE" id="PS50928">
    <property type="entry name" value="ABC_TM1"/>
    <property type="match status" value="1"/>
</dbReference>
<keyword evidence="3 5" id="KW-1133">Transmembrane helix</keyword>
<gene>
    <name evidence="8" type="primary">pstC</name>
    <name evidence="8" type="ORF">DIU77_15365</name>
</gene>
<comment type="caution">
    <text evidence="8">The sequence shown here is derived from an EMBL/GenBank/DDBJ whole genome shotgun (WGS) entry which is preliminary data.</text>
</comment>
<keyword evidence="4 5" id="KW-0472">Membrane</keyword>
<comment type="function">
    <text evidence="6">Part of the binding-protein-dependent transport system for phosphate; probably responsible for the translocation of the substrate across the membrane.</text>
</comment>
<feature type="transmembrane region" description="Helical" evidence="5">
    <location>
        <begin position="212"/>
        <end position="233"/>
    </location>
</feature>
<feature type="transmembrane region" description="Helical" evidence="5">
    <location>
        <begin position="125"/>
        <end position="149"/>
    </location>
</feature>
<evidence type="ECO:0000256" key="3">
    <source>
        <dbReference type="ARBA" id="ARBA00022989"/>
    </source>
</evidence>
<dbReference type="Gene3D" id="1.10.3720.10">
    <property type="entry name" value="MetI-like"/>
    <property type="match status" value="1"/>
</dbReference>
<sequence>MPTRVNQAGGEVARPSLKATSPRYGEKLIKAFLFLCAGLSVLVTTAIVISLLVPTVDFFSEVSLTEFLFGTEWQPGRGTQTSYGVLPIVVGTLNITVIALIVAIPVGLLSAFYLSEYANPRLRRIVKPVLEVLAGIPTVAIGLFALYFMKPFFADLLPWVDLDGLFSQGVAGVAVGVMIVPLVASVAEDAMRAVPPGLREGAFALGATKLRVTLKVVFPAAISGIVAACVLAASRAIGETMVVLIAAGASPKLVGPWEFGESVLTMTAYIGRTATGDIATGTITYKTIFAVGTLLFFMTLIMNLISIRLVRRFREVYE</sequence>
<dbReference type="GO" id="GO:0006817">
    <property type="term" value="P:phosphate ion transport"/>
    <property type="evidence" value="ECO:0007669"/>
    <property type="project" value="UniProtKB-KW"/>
</dbReference>
<evidence type="ECO:0000256" key="4">
    <source>
        <dbReference type="ARBA" id="ARBA00023136"/>
    </source>
</evidence>
<dbReference type="GO" id="GO:0005886">
    <property type="term" value="C:plasma membrane"/>
    <property type="evidence" value="ECO:0007669"/>
    <property type="project" value="UniProtKB-SubCell"/>
</dbReference>
<feature type="transmembrane region" description="Helical" evidence="5">
    <location>
        <begin position="288"/>
        <end position="310"/>
    </location>
</feature>
<name>A0A2W4J3R8_9PSEU</name>
<dbReference type="AlphaFoldDB" id="A0A2W4J3R8"/>
<comment type="subcellular location">
    <subcellularLocation>
        <location evidence="5">Cell membrane</location>
        <topology evidence="5">Multi-pass membrane protein</topology>
    </subcellularLocation>
    <subcellularLocation>
        <location evidence="1">Membrane</location>
        <topology evidence="1">Multi-pass membrane protein</topology>
    </subcellularLocation>
</comment>
<dbReference type="NCBIfam" id="TIGR02138">
    <property type="entry name" value="phosphate_pstC"/>
    <property type="match status" value="1"/>
</dbReference>
<dbReference type="STRING" id="1111738.GCA_000427905_03208"/>
<dbReference type="InterPro" id="IPR011864">
    <property type="entry name" value="Phosphate_PstC"/>
</dbReference>
<feature type="domain" description="ABC transmembrane type-1" evidence="7">
    <location>
        <begin position="89"/>
        <end position="306"/>
    </location>
</feature>
<dbReference type="Pfam" id="PF00528">
    <property type="entry name" value="BPD_transp_1"/>
    <property type="match status" value="1"/>
</dbReference>
<keyword evidence="6" id="KW-1003">Cell membrane</keyword>
<feature type="transmembrane region" description="Helical" evidence="5">
    <location>
        <begin position="169"/>
        <end position="191"/>
    </location>
</feature>
<evidence type="ECO:0000256" key="1">
    <source>
        <dbReference type="ARBA" id="ARBA00004141"/>
    </source>
</evidence>
<reference evidence="8" key="1">
    <citation type="submission" date="2018-05" db="EMBL/GenBank/DDBJ databases">
        <authorList>
            <person name="Lanie J.A."/>
            <person name="Ng W.-L."/>
            <person name="Kazmierczak K.M."/>
            <person name="Andrzejewski T.M."/>
            <person name="Davidsen T.M."/>
            <person name="Wayne K.J."/>
            <person name="Tettelin H."/>
            <person name="Glass J.I."/>
            <person name="Rusch D."/>
            <person name="Podicherti R."/>
            <person name="Tsui H.-C.T."/>
            <person name="Winkler M.E."/>
        </authorList>
    </citation>
    <scope>NUCLEOTIDE SEQUENCE</scope>
    <source>
        <strain evidence="8">ZC4RG45</strain>
    </source>
</reference>
<evidence type="ECO:0000259" key="7">
    <source>
        <dbReference type="PROSITE" id="PS50928"/>
    </source>
</evidence>
<dbReference type="EMBL" id="QGUI01000662">
    <property type="protein sequence ID" value="PZM93241.1"/>
    <property type="molecule type" value="Genomic_DNA"/>
</dbReference>
<organism evidence="8">
    <name type="scientific">Thermocrispum agreste</name>
    <dbReference type="NCBI Taxonomy" id="37925"/>
    <lineage>
        <taxon>Bacteria</taxon>
        <taxon>Bacillati</taxon>
        <taxon>Actinomycetota</taxon>
        <taxon>Actinomycetes</taxon>
        <taxon>Pseudonocardiales</taxon>
        <taxon>Pseudonocardiaceae</taxon>
        <taxon>Thermocrispum</taxon>
    </lineage>
</organism>
<evidence type="ECO:0000256" key="2">
    <source>
        <dbReference type="ARBA" id="ARBA00022692"/>
    </source>
</evidence>
<feature type="transmembrane region" description="Helical" evidence="5">
    <location>
        <begin position="85"/>
        <end position="113"/>
    </location>
</feature>
<dbReference type="SUPFAM" id="SSF161098">
    <property type="entry name" value="MetI-like"/>
    <property type="match status" value="1"/>
</dbReference>
<comment type="similarity">
    <text evidence="6">Belongs to the binding-protein-dependent transport system permease family. CysTW subfamily.</text>
</comment>
<keyword evidence="2 5" id="KW-0812">Transmembrane</keyword>
<dbReference type="GO" id="GO:0005315">
    <property type="term" value="F:phosphate transmembrane transporter activity"/>
    <property type="evidence" value="ECO:0007669"/>
    <property type="project" value="InterPro"/>
</dbReference>
<evidence type="ECO:0000313" key="8">
    <source>
        <dbReference type="EMBL" id="PZM93241.1"/>
    </source>
</evidence>
<evidence type="ECO:0000256" key="6">
    <source>
        <dbReference type="RuleBase" id="RU363054"/>
    </source>
</evidence>
<evidence type="ECO:0000256" key="5">
    <source>
        <dbReference type="RuleBase" id="RU363032"/>
    </source>
</evidence>
<feature type="transmembrane region" description="Helical" evidence="5">
    <location>
        <begin position="31"/>
        <end position="53"/>
    </location>
</feature>
<dbReference type="InterPro" id="IPR035906">
    <property type="entry name" value="MetI-like_sf"/>
</dbReference>
<keyword evidence="5" id="KW-0813">Transport</keyword>
<accession>A0A2W4J3R8</accession>
<keyword evidence="6" id="KW-0592">Phosphate transport</keyword>
<dbReference type="InterPro" id="IPR000515">
    <property type="entry name" value="MetI-like"/>
</dbReference>